<gene>
    <name evidence="1" type="ORF">L6164_013134</name>
</gene>
<sequence>MEPTKFFMFLLITMAIVSPFISTAEGEPCFIECVEGFGNAECLKLCERYDFSNGKCVRQGSEGIQCCCNV</sequence>
<protein>
    <submittedName>
        <fullName evidence="1">Uncharacterized protein</fullName>
    </submittedName>
</protein>
<evidence type="ECO:0000313" key="2">
    <source>
        <dbReference type="Proteomes" id="UP000828941"/>
    </source>
</evidence>
<evidence type="ECO:0000313" key="1">
    <source>
        <dbReference type="EMBL" id="KAI4346052.1"/>
    </source>
</evidence>
<comment type="caution">
    <text evidence="1">The sequence shown here is derived from an EMBL/GenBank/DDBJ whole genome shotgun (WGS) entry which is preliminary data.</text>
</comment>
<organism evidence="1 2">
    <name type="scientific">Bauhinia variegata</name>
    <name type="common">Purple orchid tree</name>
    <name type="synonym">Phanera variegata</name>
    <dbReference type="NCBI Taxonomy" id="167791"/>
    <lineage>
        <taxon>Eukaryota</taxon>
        <taxon>Viridiplantae</taxon>
        <taxon>Streptophyta</taxon>
        <taxon>Embryophyta</taxon>
        <taxon>Tracheophyta</taxon>
        <taxon>Spermatophyta</taxon>
        <taxon>Magnoliopsida</taxon>
        <taxon>eudicotyledons</taxon>
        <taxon>Gunneridae</taxon>
        <taxon>Pentapetalae</taxon>
        <taxon>rosids</taxon>
        <taxon>fabids</taxon>
        <taxon>Fabales</taxon>
        <taxon>Fabaceae</taxon>
        <taxon>Cercidoideae</taxon>
        <taxon>Cercideae</taxon>
        <taxon>Bauhiniinae</taxon>
        <taxon>Bauhinia</taxon>
    </lineage>
</organism>
<name>A0ACB9PDD1_BAUVA</name>
<dbReference type="EMBL" id="CM039430">
    <property type="protein sequence ID" value="KAI4346052.1"/>
    <property type="molecule type" value="Genomic_DNA"/>
</dbReference>
<dbReference type="Proteomes" id="UP000828941">
    <property type="component" value="Chromosome 5"/>
</dbReference>
<accession>A0ACB9PDD1</accession>
<keyword evidence="2" id="KW-1185">Reference proteome</keyword>
<reference evidence="1 2" key="1">
    <citation type="journal article" date="2022" name="DNA Res.">
        <title>Chromosomal-level genome assembly of the orchid tree Bauhinia variegata (Leguminosae; Cercidoideae) supports the allotetraploid origin hypothesis of Bauhinia.</title>
        <authorList>
            <person name="Zhong Y."/>
            <person name="Chen Y."/>
            <person name="Zheng D."/>
            <person name="Pang J."/>
            <person name="Liu Y."/>
            <person name="Luo S."/>
            <person name="Meng S."/>
            <person name="Qian L."/>
            <person name="Wei D."/>
            <person name="Dai S."/>
            <person name="Zhou R."/>
        </authorList>
    </citation>
    <scope>NUCLEOTIDE SEQUENCE [LARGE SCALE GENOMIC DNA]</scope>
    <source>
        <strain evidence="1">BV-YZ2020</strain>
    </source>
</reference>
<proteinExistence type="predicted"/>